<comment type="caution">
    <text evidence="15">Lacks conserved residue(s) required for the propagation of feature annotation.</text>
</comment>
<sequence>MKFTVVLATFVAAAYGQTIGDIPPCAIPCIQNAIATETTCAANDFKCACQTDNFNAILAASTSCVIAACGADTAINKVLPAVQALCAAQ</sequence>
<feature type="domain" description="CFEM" evidence="17">
    <location>
        <begin position="1"/>
        <end position="89"/>
    </location>
</feature>
<evidence type="ECO:0000256" key="8">
    <source>
        <dbReference type="ARBA" id="ARBA00022723"/>
    </source>
</evidence>
<comment type="caution">
    <text evidence="18">The sequence shown here is derived from an EMBL/GenBank/DDBJ whole genome shotgun (WGS) entry which is preliminary data.</text>
</comment>
<gene>
    <name evidence="18" type="ORF">TARUN_4244</name>
</gene>
<evidence type="ECO:0000313" key="19">
    <source>
        <dbReference type="Proteomes" id="UP000266272"/>
    </source>
</evidence>
<name>A0A395NPT4_TRIAR</name>
<evidence type="ECO:0000256" key="14">
    <source>
        <dbReference type="ARBA" id="ARBA00023288"/>
    </source>
</evidence>
<evidence type="ECO:0000256" key="15">
    <source>
        <dbReference type="PROSITE-ProRule" id="PRU01356"/>
    </source>
</evidence>
<dbReference type="EMBL" id="PXOA01000241">
    <property type="protein sequence ID" value="RFU78009.1"/>
    <property type="molecule type" value="Genomic_DNA"/>
</dbReference>
<keyword evidence="12 15" id="KW-1015">Disulfide bond</keyword>
<evidence type="ECO:0000256" key="3">
    <source>
        <dbReference type="ARBA" id="ARBA00010031"/>
    </source>
</evidence>
<evidence type="ECO:0000256" key="1">
    <source>
        <dbReference type="ARBA" id="ARBA00004609"/>
    </source>
</evidence>
<organism evidence="18 19">
    <name type="scientific">Trichoderma arundinaceum</name>
    <dbReference type="NCBI Taxonomy" id="490622"/>
    <lineage>
        <taxon>Eukaryota</taxon>
        <taxon>Fungi</taxon>
        <taxon>Dikarya</taxon>
        <taxon>Ascomycota</taxon>
        <taxon>Pezizomycotina</taxon>
        <taxon>Sordariomycetes</taxon>
        <taxon>Hypocreomycetidae</taxon>
        <taxon>Hypocreales</taxon>
        <taxon>Hypocreaceae</taxon>
        <taxon>Trichoderma</taxon>
    </lineage>
</organism>
<dbReference type="InterPro" id="IPR051735">
    <property type="entry name" value="CFEM_domain"/>
</dbReference>
<keyword evidence="19" id="KW-1185">Reference proteome</keyword>
<evidence type="ECO:0000256" key="12">
    <source>
        <dbReference type="ARBA" id="ARBA00023157"/>
    </source>
</evidence>
<feature type="binding site" description="axial binding residue" evidence="15">
    <location>
        <position position="44"/>
    </location>
    <ligand>
        <name>heme</name>
        <dbReference type="ChEBI" id="CHEBI:30413"/>
    </ligand>
    <ligandPart>
        <name>Fe</name>
        <dbReference type="ChEBI" id="CHEBI:18248"/>
    </ligandPart>
</feature>
<dbReference type="GO" id="GO:0098552">
    <property type="term" value="C:side of membrane"/>
    <property type="evidence" value="ECO:0007669"/>
    <property type="project" value="UniProtKB-KW"/>
</dbReference>
<protein>
    <submittedName>
        <fullName evidence="18">Extracellular membrane, cfem domain</fullName>
    </submittedName>
</protein>
<dbReference type="PROSITE" id="PS52012">
    <property type="entry name" value="CFEM"/>
    <property type="match status" value="1"/>
</dbReference>
<keyword evidence="9 16" id="KW-0732">Signal</keyword>
<dbReference type="SMART" id="SM00747">
    <property type="entry name" value="CFEM"/>
    <property type="match status" value="1"/>
</dbReference>
<proteinExistence type="inferred from homology"/>
<dbReference type="InterPro" id="IPR008427">
    <property type="entry name" value="Extracellular_membr_CFEM_dom"/>
</dbReference>
<dbReference type="GO" id="GO:0005576">
    <property type="term" value="C:extracellular region"/>
    <property type="evidence" value="ECO:0007669"/>
    <property type="project" value="UniProtKB-SubCell"/>
</dbReference>
<keyword evidence="14" id="KW-0449">Lipoprotein</keyword>
<evidence type="ECO:0000256" key="6">
    <source>
        <dbReference type="ARBA" id="ARBA00022617"/>
    </source>
</evidence>
<evidence type="ECO:0000256" key="16">
    <source>
        <dbReference type="SAM" id="SignalP"/>
    </source>
</evidence>
<dbReference type="STRING" id="490622.A0A395NPT4"/>
<evidence type="ECO:0000313" key="18">
    <source>
        <dbReference type="EMBL" id="RFU78009.1"/>
    </source>
</evidence>
<keyword evidence="4" id="KW-1003">Cell membrane</keyword>
<feature type="signal peptide" evidence="16">
    <location>
        <begin position="1"/>
        <end position="16"/>
    </location>
</feature>
<keyword evidence="7" id="KW-0336">GPI-anchor</keyword>
<evidence type="ECO:0000256" key="4">
    <source>
        <dbReference type="ARBA" id="ARBA00022475"/>
    </source>
</evidence>
<dbReference type="GO" id="GO:0005886">
    <property type="term" value="C:plasma membrane"/>
    <property type="evidence" value="ECO:0007669"/>
    <property type="project" value="UniProtKB-SubCell"/>
</dbReference>
<evidence type="ECO:0000256" key="13">
    <source>
        <dbReference type="ARBA" id="ARBA00023180"/>
    </source>
</evidence>
<keyword evidence="5" id="KW-0964">Secreted</keyword>
<feature type="disulfide bond" evidence="15">
    <location>
        <begin position="40"/>
        <end position="47"/>
    </location>
</feature>
<evidence type="ECO:0000259" key="17">
    <source>
        <dbReference type="PROSITE" id="PS52012"/>
    </source>
</evidence>
<dbReference type="Proteomes" id="UP000266272">
    <property type="component" value="Unassembled WGS sequence"/>
</dbReference>
<evidence type="ECO:0000256" key="11">
    <source>
        <dbReference type="ARBA" id="ARBA00023136"/>
    </source>
</evidence>
<dbReference type="PANTHER" id="PTHR37928:SF2">
    <property type="entry name" value="GPI ANCHORED CFEM DOMAIN PROTEIN (AFU_ORTHOLOGUE AFUA_6G10580)"/>
    <property type="match status" value="1"/>
</dbReference>
<dbReference type="GO" id="GO:0046872">
    <property type="term" value="F:metal ion binding"/>
    <property type="evidence" value="ECO:0007669"/>
    <property type="project" value="UniProtKB-UniRule"/>
</dbReference>
<evidence type="ECO:0000256" key="9">
    <source>
        <dbReference type="ARBA" id="ARBA00022729"/>
    </source>
</evidence>
<dbReference type="AlphaFoldDB" id="A0A395NPT4"/>
<evidence type="ECO:0000256" key="2">
    <source>
        <dbReference type="ARBA" id="ARBA00004613"/>
    </source>
</evidence>
<keyword evidence="10 15" id="KW-0408">Iron</keyword>
<keyword evidence="6 15" id="KW-0349">Heme</keyword>
<dbReference type="PANTHER" id="PTHR37928">
    <property type="entry name" value="CFEM DOMAIN PROTEIN (AFU_ORTHOLOGUE AFUA_6G14090)"/>
    <property type="match status" value="1"/>
</dbReference>
<accession>A0A395NPT4</accession>
<reference evidence="18 19" key="1">
    <citation type="journal article" date="2018" name="PLoS Pathog.">
        <title>Evolution of structural diversity of trichothecenes, a family of toxins produced by plant pathogenic and entomopathogenic fungi.</title>
        <authorList>
            <person name="Proctor R.H."/>
            <person name="McCormick S.P."/>
            <person name="Kim H.S."/>
            <person name="Cardoza R.E."/>
            <person name="Stanley A.M."/>
            <person name="Lindo L."/>
            <person name="Kelly A."/>
            <person name="Brown D.W."/>
            <person name="Lee T."/>
            <person name="Vaughan M.M."/>
            <person name="Alexander N.J."/>
            <person name="Busman M."/>
            <person name="Gutierrez S."/>
        </authorList>
    </citation>
    <scope>NUCLEOTIDE SEQUENCE [LARGE SCALE GENOMIC DNA]</scope>
    <source>
        <strain evidence="18 19">IBT 40837</strain>
    </source>
</reference>
<keyword evidence="13" id="KW-0325">Glycoprotein</keyword>
<comment type="subcellular location">
    <subcellularLocation>
        <location evidence="1">Cell membrane</location>
        <topology evidence="1">Lipid-anchor</topology>
        <topology evidence="1">GPI-anchor</topology>
    </subcellularLocation>
    <subcellularLocation>
        <location evidence="2">Secreted</location>
    </subcellularLocation>
</comment>
<evidence type="ECO:0000256" key="5">
    <source>
        <dbReference type="ARBA" id="ARBA00022525"/>
    </source>
</evidence>
<keyword evidence="8 15" id="KW-0479">Metal-binding</keyword>
<evidence type="ECO:0000256" key="10">
    <source>
        <dbReference type="ARBA" id="ARBA00023004"/>
    </source>
</evidence>
<dbReference type="Pfam" id="PF05730">
    <property type="entry name" value="CFEM"/>
    <property type="match status" value="1"/>
</dbReference>
<evidence type="ECO:0000256" key="7">
    <source>
        <dbReference type="ARBA" id="ARBA00022622"/>
    </source>
</evidence>
<comment type="similarity">
    <text evidence="3">Belongs to the RBT5 family.</text>
</comment>
<dbReference type="OrthoDB" id="3767534at2759"/>
<keyword evidence="11" id="KW-0472">Membrane</keyword>
<feature type="chain" id="PRO_5017405399" evidence="16">
    <location>
        <begin position="17"/>
        <end position="89"/>
    </location>
</feature>